<reference evidence="2" key="3">
    <citation type="submission" date="2015-06" db="UniProtKB">
        <authorList>
            <consortium name="EnsemblMetazoa"/>
        </authorList>
    </citation>
    <scope>IDENTIFICATION</scope>
</reference>
<organism evidence="1">
    <name type="scientific">Capitella teleta</name>
    <name type="common">Polychaete worm</name>
    <dbReference type="NCBI Taxonomy" id="283909"/>
    <lineage>
        <taxon>Eukaryota</taxon>
        <taxon>Metazoa</taxon>
        <taxon>Spiralia</taxon>
        <taxon>Lophotrochozoa</taxon>
        <taxon>Annelida</taxon>
        <taxon>Polychaeta</taxon>
        <taxon>Sedentaria</taxon>
        <taxon>Scolecida</taxon>
        <taxon>Capitellidae</taxon>
        <taxon>Capitella</taxon>
    </lineage>
</organism>
<gene>
    <name evidence="1" type="ORF">CAPTEDRAFT_214466</name>
</gene>
<reference evidence="3" key="1">
    <citation type="submission" date="2012-12" db="EMBL/GenBank/DDBJ databases">
        <authorList>
            <person name="Hellsten U."/>
            <person name="Grimwood J."/>
            <person name="Chapman J.A."/>
            <person name="Shapiro H."/>
            <person name="Aerts A."/>
            <person name="Otillar R.P."/>
            <person name="Terry A.Y."/>
            <person name="Boore J.L."/>
            <person name="Simakov O."/>
            <person name="Marletaz F."/>
            <person name="Cho S.-J."/>
            <person name="Edsinger-Gonzales E."/>
            <person name="Havlak P."/>
            <person name="Kuo D.-H."/>
            <person name="Larsson T."/>
            <person name="Lv J."/>
            <person name="Arendt D."/>
            <person name="Savage R."/>
            <person name="Osoegawa K."/>
            <person name="de Jong P."/>
            <person name="Lindberg D.R."/>
            <person name="Seaver E.C."/>
            <person name="Weisblat D.A."/>
            <person name="Putnam N.H."/>
            <person name="Grigoriev I.V."/>
            <person name="Rokhsar D.S."/>
        </authorList>
    </citation>
    <scope>NUCLEOTIDE SEQUENCE</scope>
    <source>
        <strain evidence="3">I ESC-2004</strain>
    </source>
</reference>
<dbReference type="EnsemblMetazoa" id="CapteT214466">
    <property type="protein sequence ID" value="CapteP214466"/>
    <property type="gene ID" value="CapteG214466"/>
</dbReference>
<protein>
    <recommendedName>
        <fullName evidence="4">C-type lectin domain-containing protein</fullName>
    </recommendedName>
</protein>
<dbReference type="Gene3D" id="3.10.100.10">
    <property type="entry name" value="Mannose-Binding Protein A, subunit A"/>
    <property type="match status" value="1"/>
</dbReference>
<name>R7UR48_CAPTE</name>
<evidence type="ECO:0000313" key="3">
    <source>
        <dbReference type="Proteomes" id="UP000014760"/>
    </source>
</evidence>
<dbReference type="EMBL" id="AMQN01006569">
    <property type="status" value="NOT_ANNOTATED_CDS"/>
    <property type="molecule type" value="Genomic_DNA"/>
</dbReference>
<dbReference type="Proteomes" id="UP000014760">
    <property type="component" value="Unassembled WGS sequence"/>
</dbReference>
<proteinExistence type="predicted"/>
<dbReference type="EMBL" id="KB298648">
    <property type="protein sequence ID" value="ELU09014.1"/>
    <property type="molecule type" value="Genomic_DNA"/>
</dbReference>
<dbReference type="AlphaFoldDB" id="R7UR48"/>
<dbReference type="SUPFAM" id="SSF56436">
    <property type="entry name" value="C-type lectin-like"/>
    <property type="match status" value="1"/>
</dbReference>
<accession>R7UR48</accession>
<evidence type="ECO:0000313" key="2">
    <source>
        <dbReference type="EnsemblMetazoa" id="CapteP214466"/>
    </source>
</evidence>
<sequence length="115" mass="13349">MWKKLISEHSAVMGDRIAANEQRIALHNLPQKQHPYFRDGTGILRLVKKDLFDLVDVADEHSRSTTQLEDRINPAEGCQLEWKQRDGAVKSCYSFHEQTLNWLDAKSKCQEKGIW</sequence>
<dbReference type="InterPro" id="IPR016186">
    <property type="entry name" value="C-type_lectin-like/link_sf"/>
</dbReference>
<evidence type="ECO:0000313" key="1">
    <source>
        <dbReference type="EMBL" id="ELU09014.1"/>
    </source>
</evidence>
<dbReference type="InterPro" id="IPR016187">
    <property type="entry name" value="CTDL_fold"/>
</dbReference>
<dbReference type="HOGENOM" id="CLU_2111189_0_0_1"/>
<dbReference type="CDD" id="cd00037">
    <property type="entry name" value="CLECT"/>
    <property type="match status" value="1"/>
</dbReference>
<reference evidence="1 3" key="2">
    <citation type="journal article" date="2013" name="Nature">
        <title>Insights into bilaterian evolution from three spiralian genomes.</title>
        <authorList>
            <person name="Simakov O."/>
            <person name="Marletaz F."/>
            <person name="Cho S.J."/>
            <person name="Edsinger-Gonzales E."/>
            <person name="Havlak P."/>
            <person name="Hellsten U."/>
            <person name="Kuo D.H."/>
            <person name="Larsson T."/>
            <person name="Lv J."/>
            <person name="Arendt D."/>
            <person name="Savage R."/>
            <person name="Osoegawa K."/>
            <person name="de Jong P."/>
            <person name="Grimwood J."/>
            <person name="Chapman J.A."/>
            <person name="Shapiro H."/>
            <person name="Aerts A."/>
            <person name="Otillar R.P."/>
            <person name="Terry A.Y."/>
            <person name="Boore J.L."/>
            <person name="Grigoriev I.V."/>
            <person name="Lindberg D.R."/>
            <person name="Seaver E.C."/>
            <person name="Weisblat D.A."/>
            <person name="Putnam N.H."/>
            <person name="Rokhsar D.S."/>
        </authorList>
    </citation>
    <scope>NUCLEOTIDE SEQUENCE</scope>
    <source>
        <strain evidence="1 3">I ESC-2004</strain>
    </source>
</reference>
<evidence type="ECO:0008006" key="4">
    <source>
        <dbReference type="Google" id="ProtNLM"/>
    </source>
</evidence>
<keyword evidence="3" id="KW-1185">Reference proteome</keyword>